<dbReference type="GO" id="GO:0033290">
    <property type="term" value="C:eukaryotic 48S preinitiation complex"/>
    <property type="evidence" value="ECO:0007669"/>
    <property type="project" value="TreeGrafter"/>
</dbReference>
<dbReference type="InterPro" id="IPR044126">
    <property type="entry name" value="S1_IF2_alpha"/>
</dbReference>
<feature type="domain" description="S1 motif" evidence="7">
    <location>
        <begin position="22"/>
        <end position="93"/>
    </location>
</feature>
<dbReference type="GO" id="GO:0005850">
    <property type="term" value="C:eukaryotic translation initiation factor 2 complex"/>
    <property type="evidence" value="ECO:0007669"/>
    <property type="project" value="TreeGrafter"/>
</dbReference>
<dbReference type="Gene3D" id="3.30.70.1130">
    <property type="entry name" value="EIF_2_alpha"/>
    <property type="match status" value="1"/>
</dbReference>
<dbReference type="Proteomes" id="UP001165289">
    <property type="component" value="Unassembled WGS sequence"/>
</dbReference>
<dbReference type="SUPFAM" id="SSF110993">
    <property type="entry name" value="eIF-2-alpha, C-terminal domain"/>
    <property type="match status" value="1"/>
</dbReference>
<dbReference type="PROSITE" id="PS50126">
    <property type="entry name" value="S1"/>
    <property type="match status" value="1"/>
</dbReference>
<feature type="region of interest" description="Disordered" evidence="6">
    <location>
        <begin position="295"/>
        <end position="314"/>
    </location>
</feature>
<reference evidence="8 9" key="1">
    <citation type="journal article" date="2023" name="BMC Biol.">
        <title>The compact genome of the sponge Oopsacas minuta (Hexactinellida) is lacking key metazoan core genes.</title>
        <authorList>
            <person name="Santini S."/>
            <person name="Schenkelaars Q."/>
            <person name="Jourda C."/>
            <person name="Duchesne M."/>
            <person name="Belahbib H."/>
            <person name="Rocher C."/>
            <person name="Selva M."/>
            <person name="Riesgo A."/>
            <person name="Vervoort M."/>
            <person name="Leys S.P."/>
            <person name="Kodjabachian L."/>
            <person name="Le Bivic A."/>
            <person name="Borchiellini C."/>
            <person name="Claverie J.M."/>
            <person name="Renard E."/>
        </authorList>
    </citation>
    <scope>NUCLEOTIDE SEQUENCE [LARGE SCALE GENOMIC DNA]</scope>
    <source>
        <strain evidence="8">SPO-2</strain>
    </source>
</reference>
<dbReference type="GO" id="GO:0003723">
    <property type="term" value="F:RNA binding"/>
    <property type="evidence" value="ECO:0007669"/>
    <property type="project" value="InterPro"/>
</dbReference>
<name>A0AAV7JSX5_9METZ</name>
<evidence type="ECO:0000256" key="1">
    <source>
        <dbReference type="ARBA" id="ARBA00007223"/>
    </source>
</evidence>
<dbReference type="PANTHER" id="PTHR10602">
    <property type="entry name" value="EUKARYOTIC TRANSLATION INITIATION FACTOR 2 SUBUNIT 1"/>
    <property type="match status" value="1"/>
</dbReference>
<keyword evidence="4" id="KW-0648">Protein biosynthesis</keyword>
<protein>
    <recommendedName>
        <fullName evidence="2">Eukaryotic translation initiation factor 2 subunit 1</fullName>
    </recommendedName>
    <alternativeName>
        <fullName evidence="5">Eukaryotic translation initiation factor 2 subunit alpha</fullName>
    </alternativeName>
</protein>
<comment type="similarity">
    <text evidence="1">Belongs to the eIF-2-alpha family.</text>
</comment>
<dbReference type="GO" id="GO:0043022">
    <property type="term" value="F:ribosome binding"/>
    <property type="evidence" value="ECO:0007669"/>
    <property type="project" value="TreeGrafter"/>
</dbReference>
<dbReference type="SUPFAM" id="SSF50249">
    <property type="entry name" value="Nucleic acid-binding proteins"/>
    <property type="match status" value="1"/>
</dbReference>
<dbReference type="PANTHER" id="PTHR10602:SF0">
    <property type="entry name" value="EUKARYOTIC TRANSLATION INITIATION FACTOR 2 SUBUNIT 1"/>
    <property type="match status" value="1"/>
</dbReference>
<dbReference type="CDD" id="cd04452">
    <property type="entry name" value="S1_IF2_alpha"/>
    <property type="match status" value="1"/>
</dbReference>
<evidence type="ECO:0000256" key="4">
    <source>
        <dbReference type="ARBA" id="ARBA00022917"/>
    </source>
</evidence>
<evidence type="ECO:0000256" key="2">
    <source>
        <dbReference type="ARBA" id="ARBA00020950"/>
    </source>
</evidence>
<keyword evidence="3 8" id="KW-0396">Initiation factor</keyword>
<evidence type="ECO:0000256" key="5">
    <source>
        <dbReference type="ARBA" id="ARBA00033370"/>
    </source>
</evidence>
<proteinExistence type="inferred from homology"/>
<dbReference type="SMART" id="SM00316">
    <property type="entry name" value="S1"/>
    <property type="match status" value="1"/>
</dbReference>
<keyword evidence="9" id="KW-1185">Reference proteome</keyword>
<dbReference type="InterPro" id="IPR003029">
    <property type="entry name" value="S1_domain"/>
</dbReference>
<sequence>MAASFSVKLNCRYYQSRFPQLDEIVMVNVNRIQDMGAYCTLLEYNDIEGMILMSEVSRRRIRSLNKHLRVGRNECVAVIRVDEVKGYIDLSKKRVSTEEAEKFQERFIKSKTINQILRHVADTLKFQSNEEFEELYQNTAWAIDVSKDKKGACYDIFKKAAIEPSILNPLNLDENTRDALLNSIRRRLAHQPVKLRATFELNCYSYEGIEAIKHALRAGLMYSTGDPPLQINLIAPPEYIMTTTTLDQNEGVAKLLGALAVIKQSIEEKHGSYNILVEPKIATELDDMELENEMKHRELANREVDGDDSNSEND</sequence>
<dbReference type="Pfam" id="PF00575">
    <property type="entry name" value="S1"/>
    <property type="match status" value="1"/>
</dbReference>
<dbReference type="FunFam" id="2.40.50.140:FF:000015">
    <property type="entry name" value="Eukaryotic translation initiation factor 2 subunit alpha"/>
    <property type="match status" value="1"/>
</dbReference>
<organism evidence="8 9">
    <name type="scientific">Oopsacas minuta</name>
    <dbReference type="NCBI Taxonomy" id="111878"/>
    <lineage>
        <taxon>Eukaryota</taxon>
        <taxon>Metazoa</taxon>
        <taxon>Porifera</taxon>
        <taxon>Hexactinellida</taxon>
        <taxon>Hexasterophora</taxon>
        <taxon>Lyssacinosida</taxon>
        <taxon>Leucopsacidae</taxon>
        <taxon>Oopsacas</taxon>
    </lineage>
</organism>
<evidence type="ECO:0000256" key="6">
    <source>
        <dbReference type="SAM" id="MobiDB-lite"/>
    </source>
</evidence>
<gene>
    <name evidence="8" type="ORF">LOD99_5114</name>
</gene>
<dbReference type="Pfam" id="PF07541">
    <property type="entry name" value="EIF_2_alpha"/>
    <property type="match status" value="1"/>
</dbReference>
<dbReference type="EMBL" id="JAKMXF010000303">
    <property type="protein sequence ID" value="KAI6651506.1"/>
    <property type="molecule type" value="Genomic_DNA"/>
</dbReference>
<dbReference type="AlphaFoldDB" id="A0AAV7JSX5"/>
<dbReference type="InterPro" id="IPR012340">
    <property type="entry name" value="NA-bd_OB-fold"/>
</dbReference>
<accession>A0AAV7JSX5</accession>
<dbReference type="InterPro" id="IPR024055">
    <property type="entry name" value="TIF2_asu_C"/>
</dbReference>
<comment type="caution">
    <text evidence="8">The sequence shown here is derived from an EMBL/GenBank/DDBJ whole genome shotgun (WGS) entry which is preliminary data.</text>
</comment>
<dbReference type="GO" id="GO:0003743">
    <property type="term" value="F:translation initiation factor activity"/>
    <property type="evidence" value="ECO:0007669"/>
    <property type="project" value="UniProtKB-KW"/>
</dbReference>
<feature type="compositionally biased region" description="Acidic residues" evidence="6">
    <location>
        <begin position="305"/>
        <end position="314"/>
    </location>
</feature>
<dbReference type="Gene3D" id="2.40.50.140">
    <property type="entry name" value="Nucleic acid-binding proteins"/>
    <property type="match status" value="1"/>
</dbReference>
<dbReference type="Gene3D" id="1.10.150.190">
    <property type="entry name" value="Translation initiation factor 2, subunit 1, domain 2"/>
    <property type="match status" value="1"/>
</dbReference>
<evidence type="ECO:0000256" key="3">
    <source>
        <dbReference type="ARBA" id="ARBA00022540"/>
    </source>
</evidence>
<evidence type="ECO:0000313" key="9">
    <source>
        <dbReference type="Proteomes" id="UP001165289"/>
    </source>
</evidence>
<dbReference type="InterPro" id="IPR024054">
    <property type="entry name" value="TIF2_asu_middle_sf"/>
</dbReference>
<evidence type="ECO:0000259" key="7">
    <source>
        <dbReference type="PROSITE" id="PS50126"/>
    </source>
</evidence>
<dbReference type="InterPro" id="IPR011488">
    <property type="entry name" value="TIF_2_asu"/>
</dbReference>
<evidence type="ECO:0000313" key="8">
    <source>
        <dbReference type="EMBL" id="KAI6651506.1"/>
    </source>
</evidence>
<feature type="compositionally biased region" description="Basic and acidic residues" evidence="6">
    <location>
        <begin position="295"/>
        <end position="304"/>
    </location>
</feature>
<dbReference type="SUPFAM" id="SSF116742">
    <property type="entry name" value="eIF2alpha middle domain-like"/>
    <property type="match status" value="1"/>
</dbReference>